<comment type="subcellular location">
    <subcellularLocation>
        <location evidence="5">Cytoplasm</location>
    </subcellularLocation>
    <text evidence="5">Localizes to the division site, in a FtsZ-dependent manner.</text>
</comment>
<sequence length="221" mass="25232">MRKGEEFMSIFNKDALSSFFGLSGEEDDYYDNYEEYEERKAVNEPPRRAARPKPQRPVQQQESYSQPAYTQQSEPVVEKPSARYRSAEAHQERDTQQAAYTEKKVVSMRSSNQSATTNTRRAQESTANAKTHKITIIEPRVYSEAMSIAKHLFAEEAVLVNFTLVEEDQARRIVDFLTGTVYALDGDIQRVGNEIFLCTPANMEIDSATAQSLANKQFFDF</sequence>
<dbReference type="GO" id="GO:0000917">
    <property type="term" value="P:division septum assembly"/>
    <property type="evidence" value="ECO:0007669"/>
    <property type="project" value="UniProtKB-KW"/>
</dbReference>
<dbReference type="PANTHER" id="PTHR35798:SF1">
    <property type="entry name" value="CELL DIVISION PROTEIN SEPF"/>
    <property type="match status" value="1"/>
</dbReference>
<dbReference type="GO" id="GO:0005737">
    <property type="term" value="C:cytoplasm"/>
    <property type="evidence" value="ECO:0007669"/>
    <property type="project" value="UniProtKB-SubCell"/>
</dbReference>
<dbReference type="Gene3D" id="3.30.110.150">
    <property type="entry name" value="SepF-like protein"/>
    <property type="match status" value="1"/>
</dbReference>
<keyword evidence="1 5" id="KW-0132">Cell division</keyword>
<evidence type="ECO:0000256" key="4">
    <source>
        <dbReference type="ARBA" id="ARBA00044936"/>
    </source>
</evidence>
<organism evidence="7 8">
    <name type="scientific">Enterococcus faecalis TX4248</name>
    <dbReference type="NCBI Taxonomy" id="749495"/>
    <lineage>
        <taxon>Bacteria</taxon>
        <taxon>Bacillati</taxon>
        <taxon>Bacillota</taxon>
        <taxon>Bacilli</taxon>
        <taxon>Lactobacillales</taxon>
        <taxon>Enterococcaceae</taxon>
        <taxon>Enterococcus</taxon>
    </lineage>
</organism>
<dbReference type="PANTHER" id="PTHR35798">
    <property type="entry name" value="CELL DIVISION PROTEIN SEPF"/>
    <property type="match status" value="1"/>
</dbReference>
<keyword evidence="5" id="KW-0963">Cytoplasm</keyword>
<feature type="compositionally biased region" description="Polar residues" evidence="6">
    <location>
        <begin position="108"/>
        <end position="127"/>
    </location>
</feature>
<evidence type="ECO:0000313" key="7">
    <source>
        <dbReference type="EMBL" id="EFM84247.1"/>
    </source>
</evidence>
<comment type="function">
    <text evidence="4 5">Cell division protein that is part of the divisome complex and is recruited early to the Z-ring. Probably stimulates Z-ring formation, perhaps through the cross-linking of FtsZ protofilaments. Its function overlaps with FtsA.</text>
</comment>
<dbReference type="HOGENOM" id="CLU_078499_4_1_9"/>
<comment type="subunit">
    <text evidence="5">Homodimer. Interacts with FtsZ.</text>
</comment>
<evidence type="ECO:0000256" key="3">
    <source>
        <dbReference type="ARBA" id="ARBA00023306"/>
    </source>
</evidence>
<protein>
    <recommendedName>
        <fullName evidence="5">Cell division protein SepF</fullName>
    </recommendedName>
</protein>
<comment type="caution">
    <text evidence="7">The sequence shown here is derived from an EMBL/GenBank/DDBJ whole genome shotgun (WGS) entry which is preliminary data.</text>
</comment>
<evidence type="ECO:0000256" key="1">
    <source>
        <dbReference type="ARBA" id="ARBA00022618"/>
    </source>
</evidence>
<dbReference type="InterPro" id="IPR023052">
    <property type="entry name" value="Cell_div_SepF"/>
</dbReference>
<feature type="compositionally biased region" description="Polar residues" evidence="6">
    <location>
        <begin position="62"/>
        <end position="74"/>
    </location>
</feature>
<dbReference type="InterPro" id="IPR007561">
    <property type="entry name" value="Cell_div_SepF/SepF-rel"/>
</dbReference>
<dbReference type="Proteomes" id="UP000004846">
    <property type="component" value="Unassembled WGS sequence"/>
</dbReference>
<evidence type="ECO:0000256" key="6">
    <source>
        <dbReference type="SAM" id="MobiDB-lite"/>
    </source>
</evidence>
<dbReference type="Pfam" id="PF04472">
    <property type="entry name" value="SepF"/>
    <property type="match status" value="1"/>
</dbReference>
<evidence type="ECO:0000256" key="2">
    <source>
        <dbReference type="ARBA" id="ARBA00023210"/>
    </source>
</evidence>
<proteinExistence type="inferred from homology"/>
<name>A0A125WAG5_ENTFL</name>
<keyword evidence="2 5" id="KW-0717">Septation</keyword>
<reference evidence="7 8" key="1">
    <citation type="submission" date="2010-07" db="EMBL/GenBank/DDBJ databases">
        <authorList>
            <person name="Sid Ahmed O."/>
        </authorList>
    </citation>
    <scope>NUCLEOTIDE SEQUENCE [LARGE SCALE GENOMIC DNA]</scope>
    <source>
        <strain evidence="7 8">TX4248</strain>
    </source>
</reference>
<evidence type="ECO:0000256" key="5">
    <source>
        <dbReference type="HAMAP-Rule" id="MF_01197"/>
    </source>
</evidence>
<evidence type="ECO:0000313" key="8">
    <source>
        <dbReference type="Proteomes" id="UP000004846"/>
    </source>
</evidence>
<dbReference type="GO" id="GO:0043093">
    <property type="term" value="P:FtsZ-dependent cytokinesis"/>
    <property type="evidence" value="ECO:0007669"/>
    <property type="project" value="UniProtKB-UniRule"/>
</dbReference>
<feature type="compositionally biased region" description="Basic and acidic residues" evidence="6">
    <location>
        <begin position="76"/>
        <end position="105"/>
    </location>
</feature>
<keyword evidence="3 5" id="KW-0131">Cell cycle</keyword>
<dbReference type="AlphaFoldDB" id="A0A125WAG5"/>
<feature type="compositionally biased region" description="Basic and acidic residues" evidence="6">
    <location>
        <begin position="37"/>
        <end position="47"/>
    </location>
</feature>
<dbReference type="EMBL" id="AEBR01000005">
    <property type="protein sequence ID" value="EFM84247.1"/>
    <property type="molecule type" value="Genomic_DNA"/>
</dbReference>
<gene>
    <name evidence="5" type="primary">sepF</name>
    <name evidence="7" type="ORF">HMPREF9498_00223</name>
</gene>
<dbReference type="InterPro" id="IPR038594">
    <property type="entry name" value="SepF-like_sf"/>
</dbReference>
<feature type="region of interest" description="Disordered" evidence="6">
    <location>
        <begin position="31"/>
        <end position="127"/>
    </location>
</feature>
<dbReference type="HAMAP" id="MF_01197">
    <property type="entry name" value="SepF"/>
    <property type="match status" value="1"/>
</dbReference>
<accession>A0A125WAG5</accession>
<comment type="similarity">
    <text evidence="5">Belongs to the SepF family.</text>
</comment>